<feature type="transmembrane region" description="Helical" evidence="7">
    <location>
        <begin position="49"/>
        <end position="69"/>
    </location>
</feature>
<evidence type="ECO:0000256" key="6">
    <source>
        <dbReference type="SAM" id="MobiDB-lite"/>
    </source>
</evidence>
<dbReference type="Proteomes" id="UP000662814">
    <property type="component" value="Chromosome"/>
</dbReference>
<dbReference type="EMBL" id="CP061169">
    <property type="protein sequence ID" value="QPZ39370.1"/>
    <property type="molecule type" value="Genomic_DNA"/>
</dbReference>
<keyword evidence="5 7" id="KW-0472">Membrane</keyword>
<evidence type="ECO:0000259" key="8">
    <source>
        <dbReference type="Pfam" id="PF04138"/>
    </source>
</evidence>
<sequence>MTNNRAARLRQLGMQVLRFGLVGAAGFAVDIVIFNALRLTVLSPESIETGPLIAKLISTTLAIVTNWVGNRFWTFADTRQSNTVREASEFFVVSIAGMGFGLGSLWVSHYVLGFTSVLADNISSNVIGLALGAVFRFALYRWWVFSPARAAAQHPVAAAQGTAPQRTEVSSRSTEPAA</sequence>
<dbReference type="InterPro" id="IPR051401">
    <property type="entry name" value="GtrA_CellWall_Glycosyl"/>
</dbReference>
<feature type="region of interest" description="Disordered" evidence="6">
    <location>
        <begin position="157"/>
        <end position="178"/>
    </location>
</feature>
<feature type="transmembrane region" description="Helical" evidence="7">
    <location>
        <begin position="90"/>
        <end position="110"/>
    </location>
</feature>
<keyword evidence="4 7" id="KW-1133">Transmembrane helix</keyword>
<feature type="transmembrane region" description="Helical" evidence="7">
    <location>
        <begin position="122"/>
        <end position="139"/>
    </location>
</feature>
<protein>
    <submittedName>
        <fullName evidence="9">GtrA family protein</fullName>
    </submittedName>
</protein>
<dbReference type="PANTHER" id="PTHR38459:SF1">
    <property type="entry name" value="PROPHAGE BACTOPRENOL-LINKED GLUCOSE TRANSLOCASE HOMOLOG"/>
    <property type="match status" value="1"/>
</dbReference>
<reference evidence="9 10" key="1">
    <citation type="submission" date="2020-12" db="EMBL/GenBank/DDBJ databases">
        <title>Microbacterium sp. HY060.</title>
        <authorList>
            <person name="Zhou J."/>
        </authorList>
    </citation>
    <scope>NUCLEOTIDE SEQUENCE [LARGE SCALE GENOMIC DNA]</scope>
    <source>
        <strain evidence="9 10">HY60</strain>
    </source>
</reference>
<feature type="transmembrane region" description="Helical" evidence="7">
    <location>
        <begin position="16"/>
        <end position="37"/>
    </location>
</feature>
<evidence type="ECO:0000256" key="5">
    <source>
        <dbReference type="ARBA" id="ARBA00023136"/>
    </source>
</evidence>
<evidence type="ECO:0000256" key="2">
    <source>
        <dbReference type="ARBA" id="ARBA00009399"/>
    </source>
</evidence>
<keyword evidence="3 7" id="KW-0812">Transmembrane</keyword>
<dbReference type="RefSeq" id="WP_166988701.1">
    <property type="nucleotide sequence ID" value="NZ_CP061169.1"/>
</dbReference>
<dbReference type="Pfam" id="PF04138">
    <property type="entry name" value="GtrA_DPMS_TM"/>
    <property type="match status" value="1"/>
</dbReference>
<dbReference type="InterPro" id="IPR007267">
    <property type="entry name" value="GtrA_DPMS_TM"/>
</dbReference>
<keyword evidence="10" id="KW-1185">Reference proteome</keyword>
<evidence type="ECO:0000313" key="10">
    <source>
        <dbReference type="Proteomes" id="UP000662814"/>
    </source>
</evidence>
<comment type="similarity">
    <text evidence="2">Belongs to the GtrA family.</text>
</comment>
<evidence type="ECO:0000256" key="7">
    <source>
        <dbReference type="SAM" id="Phobius"/>
    </source>
</evidence>
<feature type="compositionally biased region" description="Polar residues" evidence="6">
    <location>
        <begin position="164"/>
        <end position="178"/>
    </location>
</feature>
<comment type="subcellular location">
    <subcellularLocation>
        <location evidence="1">Membrane</location>
        <topology evidence="1">Multi-pass membrane protein</topology>
    </subcellularLocation>
</comment>
<dbReference type="PANTHER" id="PTHR38459">
    <property type="entry name" value="PROPHAGE BACTOPRENOL-LINKED GLUCOSE TRANSLOCASE HOMOLOG"/>
    <property type="match status" value="1"/>
</dbReference>
<evidence type="ECO:0000313" key="9">
    <source>
        <dbReference type="EMBL" id="QPZ39370.1"/>
    </source>
</evidence>
<proteinExistence type="inferred from homology"/>
<name>A0ABX6YL19_9MICO</name>
<feature type="domain" description="GtrA/DPMS transmembrane" evidence="8">
    <location>
        <begin position="18"/>
        <end position="145"/>
    </location>
</feature>
<evidence type="ECO:0000256" key="4">
    <source>
        <dbReference type="ARBA" id="ARBA00022989"/>
    </source>
</evidence>
<organism evidence="9 10">
    <name type="scientific">Paramicrobacterium chengjingii</name>
    <dbReference type="NCBI Taxonomy" id="2769067"/>
    <lineage>
        <taxon>Bacteria</taxon>
        <taxon>Bacillati</taxon>
        <taxon>Actinomycetota</taxon>
        <taxon>Actinomycetes</taxon>
        <taxon>Micrococcales</taxon>
        <taxon>Microbacteriaceae</taxon>
        <taxon>Paramicrobacterium</taxon>
    </lineage>
</organism>
<evidence type="ECO:0000256" key="3">
    <source>
        <dbReference type="ARBA" id="ARBA00022692"/>
    </source>
</evidence>
<evidence type="ECO:0000256" key="1">
    <source>
        <dbReference type="ARBA" id="ARBA00004141"/>
    </source>
</evidence>
<accession>A0ABX6YL19</accession>
<gene>
    <name evidence="9" type="ORF">HCR76_04725</name>
</gene>